<dbReference type="InterPro" id="IPR001867">
    <property type="entry name" value="OmpR/PhoB-type_DNA-bd"/>
</dbReference>
<dbReference type="GO" id="GO:0006355">
    <property type="term" value="P:regulation of DNA-templated transcription"/>
    <property type="evidence" value="ECO:0007669"/>
    <property type="project" value="InterPro"/>
</dbReference>
<dbReference type="InterPro" id="IPR016032">
    <property type="entry name" value="Sig_transdc_resp-reg_C-effctor"/>
</dbReference>
<dbReference type="InterPro" id="IPR051677">
    <property type="entry name" value="AfsR-DnrI-RedD_regulator"/>
</dbReference>
<gene>
    <name evidence="8" type="ORF">BKA08_000100</name>
</gene>
<dbReference type="SUPFAM" id="SSF48452">
    <property type="entry name" value="TPR-like"/>
    <property type="match status" value="1"/>
</dbReference>
<dbReference type="Gene3D" id="1.25.40.10">
    <property type="entry name" value="Tetratricopeptide repeat domain"/>
    <property type="match status" value="1"/>
</dbReference>
<dbReference type="Proteomes" id="UP000516957">
    <property type="component" value="Unassembled WGS sequence"/>
</dbReference>
<evidence type="ECO:0000256" key="2">
    <source>
        <dbReference type="ARBA" id="ARBA00023015"/>
    </source>
</evidence>
<keyword evidence="3 5" id="KW-0238">DNA-binding</keyword>
<evidence type="ECO:0000256" key="5">
    <source>
        <dbReference type="PROSITE-ProRule" id="PRU01091"/>
    </source>
</evidence>
<proteinExistence type="inferred from homology"/>
<dbReference type="AlphaFoldDB" id="A0A7Y9EXQ5"/>
<feature type="DNA-binding region" description="OmpR/PhoB-type" evidence="5">
    <location>
        <begin position="1"/>
        <end position="103"/>
    </location>
</feature>
<dbReference type="InterPro" id="IPR005158">
    <property type="entry name" value="BTAD"/>
</dbReference>
<dbReference type="GO" id="GO:0003677">
    <property type="term" value="F:DNA binding"/>
    <property type="evidence" value="ECO:0007669"/>
    <property type="project" value="UniProtKB-UniRule"/>
</dbReference>
<keyword evidence="2" id="KW-0805">Transcription regulation</keyword>
<dbReference type="PANTHER" id="PTHR35807:SF1">
    <property type="entry name" value="TRANSCRIPTIONAL REGULATOR REDD"/>
    <property type="match status" value="1"/>
</dbReference>
<dbReference type="PANTHER" id="PTHR35807">
    <property type="entry name" value="TRANSCRIPTIONAL REGULATOR REDD-RELATED"/>
    <property type="match status" value="1"/>
</dbReference>
<feature type="domain" description="OmpR/PhoB-type" evidence="7">
    <location>
        <begin position="1"/>
        <end position="103"/>
    </location>
</feature>
<dbReference type="Pfam" id="PF13191">
    <property type="entry name" value="AAA_16"/>
    <property type="match status" value="1"/>
</dbReference>
<feature type="region of interest" description="Disordered" evidence="6">
    <location>
        <begin position="1125"/>
        <end position="1145"/>
    </location>
</feature>
<protein>
    <submittedName>
        <fullName evidence="8">DNA-binding SARP family transcriptional activator</fullName>
    </submittedName>
</protein>
<dbReference type="Pfam" id="PF00486">
    <property type="entry name" value="Trans_reg_C"/>
    <property type="match status" value="1"/>
</dbReference>
<evidence type="ECO:0000313" key="8">
    <source>
        <dbReference type="EMBL" id="NYD55862.1"/>
    </source>
</evidence>
<dbReference type="SUPFAM" id="SSF52540">
    <property type="entry name" value="P-loop containing nucleoside triphosphate hydrolases"/>
    <property type="match status" value="1"/>
</dbReference>
<keyword evidence="4" id="KW-0804">Transcription</keyword>
<reference evidence="8 9" key="1">
    <citation type="submission" date="2020-07" db="EMBL/GenBank/DDBJ databases">
        <title>Sequencing the genomes of 1000 actinobacteria strains.</title>
        <authorList>
            <person name="Klenk H.-P."/>
        </authorList>
    </citation>
    <scope>NUCLEOTIDE SEQUENCE [LARGE SCALE GENOMIC DNA]</scope>
    <source>
        <strain evidence="8 9">DSM 18965</strain>
    </source>
</reference>
<keyword evidence="9" id="KW-1185">Reference proteome</keyword>
<dbReference type="Pfam" id="PF03704">
    <property type="entry name" value="BTAD"/>
    <property type="match status" value="1"/>
</dbReference>
<dbReference type="PROSITE" id="PS51755">
    <property type="entry name" value="OMPR_PHOB"/>
    <property type="match status" value="1"/>
</dbReference>
<dbReference type="InterPro" id="IPR041664">
    <property type="entry name" value="AAA_16"/>
</dbReference>
<evidence type="ECO:0000256" key="4">
    <source>
        <dbReference type="ARBA" id="ARBA00023163"/>
    </source>
</evidence>
<dbReference type="InterPro" id="IPR011990">
    <property type="entry name" value="TPR-like_helical_dom_sf"/>
</dbReference>
<dbReference type="RefSeq" id="WP_179613830.1">
    <property type="nucleotide sequence ID" value="NZ_JACCBE010000001.1"/>
</dbReference>
<evidence type="ECO:0000256" key="6">
    <source>
        <dbReference type="SAM" id="MobiDB-lite"/>
    </source>
</evidence>
<dbReference type="Gene3D" id="1.10.10.10">
    <property type="entry name" value="Winged helix-like DNA-binding domain superfamily/Winged helix DNA-binding domain"/>
    <property type="match status" value="2"/>
</dbReference>
<sequence length="1201" mass="125922">MDETNLLRVSLLGRLGASYDGAPLDLGGRRQRAVLAVLLLARGELVPVERLVEAVWGGQAGDTAVGALQSYVSHLRRRLQPGAAARARSAVIVREGPGYAVRLPEEAVDAWRFEALVARAERLERPAEAVAVLREALALWTGPALAEYADEPWVAADVARLTELRRVARERLLAARLEVEDPAALVPELEALVQEDPLREERWRALTVALYRSQRQADALAALRTARRTLADELGVDPGPALQRLEAAVLAHSPDLLPAPAAPTGPAAAAAPGPPTAVGTAPLVERHDELVTLRGAVEALARRRSGLVVVQGPAGIGKTRLLLETGRLAAERSVRLLTARGSQLETAFAHGVVRQLLGPALGEGPGREELLRDAGAARGVLDLAEGGRVDGFAVLDGLHRLVAALAARGPLVLAVDDAQWCDAGSLRFLAYLARRLDTLPVLLVVAGRTVGDELRQQAPLTELALEPDARLLRPAALSYAATVELVSAALGTEPAPLFAEACHRTTAGNPMLLSHLLRALAADDVRPDAAHADRVLAIGTRAVSSTVLMRLRGLPDDVVDVARAAAVLGDGASSVMVADLAGVAEDRAVAALGELTRAEVLGDHQPISFVHPVVRDALHQSLAAVERARWHERAAGVLRARGGSDEQVAAHLLVAPARGDEQVGELLRSAAAAAADRGAPESAATYLRRALDEQPQAPWRPTALLQLGMLEAAFDGAAGVAHLEEAYRLHPDPARRGEIALACGATHVFASPPGVATAFAREAAACLPPGAPGSADQRQGLVALQRMAGFLHAHEDGWRTPAPTPEGHGPGAQMLAATIALESLVAGTDREGVVAMARRALADDQLLGVDDGLFWINAAVVLTVCEEPLGDFWSRARRVASARGSLFATLSINLWEGFERWLHGDLDGALACLGDGLEQDRMWGGTGIGEAVGRAFSVCCHLDRGDVAAARRVADGLTPGPAFGEGGRLLSQARARLLLAEGRPAEALATLDEAPVGIAIANPVWNPWRAVRAAALHALGEAAAAQETAAAQVDLLRSWGAPGALGQGLCQLGELRGADGVDDLREAVALLSRTPAALALARARCALGRLPRVPDAEAVPLLLAAHRTAEELGAGGLHEAAREGLGRRGHPVVGCPEAPRGPSPTERRVVDLAASGLAPEVVARRLFLTPATVRRILDEVGSSRPQVGAGMLDDQADRRRS</sequence>
<comment type="similarity">
    <text evidence="1">Belongs to the AfsR/DnrI/RedD regulatory family.</text>
</comment>
<dbReference type="SUPFAM" id="SSF46894">
    <property type="entry name" value="C-terminal effector domain of the bipartite response regulators"/>
    <property type="match status" value="1"/>
</dbReference>
<name>A0A7Y9EXQ5_9ACTN</name>
<evidence type="ECO:0000256" key="1">
    <source>
        <dbReference type="ARBA" id="ARBA00005820"/>
    </source>
</evidence>
<feature type="region of interest" description="Disordered" evidence="6">
    <location>
        <begin position="1179"/>
        <end position="1201"/>
    </location>
</feature>
<evidence type="ECO:0000256" key="3">
    <source>
        <dbReference type="ARBA" id="ARBA00023125"/>
    </source>
</evidence>
<evidence type="ECO:0000259" key="7">
    <source>
        <dbReference type="PROSITE" id="PS51755"/>
    </source>
</evidence>
<dbReference type="InterPro" id="IPR036388">
    <property type="entry name" value="WH-like_DNA-bd_sf"/>
</dbReference>
<accession>A0A7Y9EXQ5</accession>
<dbReference type="InterPro" id="IPR027417">
    <property type="entry name" value="P-loop_NTPase"/>
</dbReference>
<dbReference type="SMART" id="SM00862">
    <property type="entry name" value="Trans_reg_C"/>
    <property type="match status" value="1"/>
</dbReference>
<evidence type="ECO:0000313" key="9">
    <source>
        <dbReference type="Proteomes" id="UP000516957"/>
    </source>
</evidence>
<organism evidence="8 9">
    <name type="scientific">Nocardioides marinisabuli</name>
    <dbReference type="NCBI Taxonomy" id="419476"/>
    <lineage>
        <taxon>Bacteria</taxon>
        <taxon>Bacillati</taxon>
        <taxon>Actinomycetota</taxon>
        <taxon>Actinomycetes</taxon>
        <taxon>Propionibacteriales</taxon>
        <taxon>Nocardioidaceae</taxon>
        <taxon>Nocardioides</taxon>
    </lineage>
</organism>
<dbReference type="EMBL" id="JACCBE010000001">
    <property type="protein sequence ID" value="NYD55862.1"/>
    <property type="molecule type" value="Genomic_DNA"/>
</dbReference>
<dbReference type="CDD" id="cd15831">
    <property type="entry name" value="BTAD"/>
    <property type="match status" value="1"/>
</dbReference>
<dbReference type="GO" id="GO:0000160">
    <property type="term" value="P:phosphorelay signal transduction system"/>
    <property type="evidence" value="ECO:0007669"/>
    <property type="project" value="InterPro"/>
</dbReference>
<dbReference type="SMART" id="SM01043">
    <property type="entry name" value="BTAD"/>
    <property type="match status" value="1"/>
</dbReference>
<comment type="caution">
    <text evidence="8">The sequence shown here is derived from an EMBL/GenBank/DDBJ whole genome shotgun (WGS) entry which is preliminary data.</text>
</comment>